<evidence type="ECO:0000313" key="2">
    <source>
        <dbReference type="Proteomes" id="UP000095283"/>
    </source>
</evidence>
<sequence length="91" mass="10830">MIRATISSLLSPAELSHRILLVYSSPVFLTQYRGRRRTTTPPRWVPPVYEKNREHMLDEENRFFVLLFNKSCLIFSSLFLYLIFLKYSNLS</sequence>
<keyword evidence="1" id="KW-0812">Transmembrane</keyword>
<name>A0A1I7XH03_HETBA</name>
<dbReference type="AlphaFoldDB" id="A0A1I7XH03"/>
<feature type="transmembrane region" description="Helical" evidence="1">
    <location>
        <begin position="63"/>
        <end position="84"/>
    </location>
</feature>
<protein>
    <submittedName>
        <fullName evidence="3">Ovule protein</fullName>
    </submittedName>
</protein>
<dbReference type="WBParaSite" id="Hba_16791">
    <property type="protein sequence ID" value="Hba_16791"/>
    <property type="gene ID" value="Hba_16791"/>
</dbReference>
<keyword evidence="2" id="KW-1185">Reference proteome</keyword>
<accession>A0A1I7XH03</accession>
<evidence type="ECO:0000256" key="1">
    <source>
        <dbReference type="SAM" id="Phobius"/>
    </source>
</evidence>
<keyword evidence="1" id="KW-1133">Transmembrane helix</keyword>
<evidence type="ECO:0000313" key="3">
    <source>
        <dbReference type="WBParaSite" id="Hba_16791"/>
    </source>
</evidence>
<proteinExistence type="predicted"/>
<reference evidence="3" key="1">
    <citation type="submission" date="2016-11" db="UniProtKB">
        <authorList>
            <consortium name="WormBaseParasite"/>
        </authorList>
    </citation>
    <scope>IDENTIFICATION</scope>
</reference>
<dbReference type="Proteomes" id="UP000095283">
    <property type="component" value="Unplaced"/>
</dbReference>
<organism evidence="2 3">
    <name type="scientific">Heterorhabditis bacteriophora</name>
    <name type="common">Entomopathogenic nematode worm</name>
    <dbReference type="NCBI Taxonomy" id="37862"/>
    <lineage>
        <taxon>Eukaryota</taxon>
        <taxon>Metazoa</taxon>
        <taxon>Ecdysozoa</taxon>
        <taxon>Nematoda</taxon>
        <taxon>Chromadorea</taxon>
        <taxon>Rhabditida</taxon>
        <taxon>Rhabditina</taxon>
        <taxon>Rhabditomorpha</taxon>
        <taxon>Strongyloidea</taxon>
        <taxon>Heterorhabditidae</taxon>
        <taxon>Heterorhabditis</taxon>
    </lineage>
</organism>
<keyword evidence="1" id="KW-0472">Membrane</keyword>